<dbReference type="EMBL" id="SNRW01000701">
    <property type="protein sequence ID" value="KAA6399694.1"/>
    <property type="molecule type" value="Genomic_DNA"/>
</dbReference>
<feature type="compositionally biased region" description="Polar residues" evidence="2">
    <location>
        <begin position="193"/>
        <end position="202"/>
    </location>
</feature>
<feature type="compositionally biased region" description="Acidic residues" evidence="2">
    <location>
        <begin position="263"/>
        <end position="275"/>
    </location>
</feature>
<dbReference type="Proteomes" id="UP000324800">
    <property type="component" value="Unassembled WGS sequence"/>
</dbReference>
<feature type="region of interest" description="Disordered" evidence="2">
    <location>
        <begin position="240"/>
        <end position="285"/>
    </location>
</feature>
<comment type="caution">
    <text evidence="3">The sequence shown here is derived from an EMBL/GenBank/DDBJ whole genome shotgun (WGS) entry which is preliminary data.</text>
</comment>
<feature type="compositionally biased region" description="Polar residues" evidence="2">
    <location>
        <begin position="210"/>
        <end position="222"/>
    </location>
</feature>
<evidence type="ECO:0000256" key="1">
    <source>
        <dbReference type="SAM" id="Coils"/>
    </source>
</evidence>
<evidence type="ECO:0000313" key="3">
    <source>
        <dbReference type="EMBL" id="KAA6399694.1"/>
    </source>
</evidence>
<evidence type="ECO:0000313" key="4">
    <source>
        <dbReference type="Proteomes" id="UP000324800"/>
    </source>
</evidence>
<accession>A0A5J4WXA3</accession>
<feature type="region of interest" description="Disordered" evidence="2">
    <location>
        <begin position="180"/>
        <end position="223"/>
    </location>
</feature>
<sequence>MEWLDSLTYTSKYTNQYLKQQQVQLHSQLNKLQKQKQKAKIKKIIIIEIERIVTDGTDINEDNDQFERAIESKHFTNGNDGLRENDSGTQLHATVNGEANSKINITKISANTPPDNVNRSDGLEENGCRTQLQAVTNKNERENHQKSKHFLPKGQLLLITTPPEVSQVKGKVVVPKQRIQPTNDHDTRCKTGQLKSLSNRSLGSPEAIANSDTPSHFTTQQEQIKRADVVPVTEYMSVKHFKGNKTSPGSKKQKQGFNSENQIEIEPDSETDQTDQLDRAKRKGR</sequence>
<gene>
    <name evidence="3" type="ORF">EZS28_004781</name>
</gene>
<evidence type="ECO:0000256" key="2">
    <source>
        <dbReference type="SAM" id="MobiDB-lite"/>
    </source>
</evidence>
<keyword evidence="1" id="KW-0175">Coiled coil</keyword>
<organism evidence="3 4">
    <name type="scientific">Streblomastix strix</name>
    <dbReference type="NCBI Taxonomy" id="222440"/>
    <lineage>
        <taxon>Eukaryota</taxon>
        <taxon>Metamonada</taxon>
        <taxon>Preaxostyla</taxon>
        <taxon>Oxymonadida</taxon>
        <taxon>Streblomastigidae</taxon>
        <taxon>Streblomastix</taxon>
    </lineage>
</organism>
<name>A0A5J4WXA3_9EUKA</name>
<dbReference type="AlphaFoldDB" id="A0A5J4WXA3"/>
<feature type="compositionally biased region" description="Polar residues" evidence="2">
    <location>
        <begin position="244"/>
        <end position="262"/>
    </location>
</feature>
<reference evidence="3 4" key="1">
    <citation type="submission" date="2019-03" db="EMBL/GenBank/DDBJ databases">
        <title>Single cell metagenomics reveals metabolic interactions within the superorganism composed of flagellate Streblomastix strix and complex community of Bacteroidetes bacteria on its surface.</title>
        <authorList>
            <person name="Treitli S.C."/>
            <person name="Kolisko M."/>
            <person name="Husnik F."/>
            <person name="Keeling P."/>
            <person name="Hampl V."/>
        </authorList>
    </citation>
    <scope>NUCLEOTIDE SEQUENCE [LARGE SCALE GENOMIC DNA]</scope>
    <source>
        <strain evidence="3">ST1C</strain>
    </source>
</reference>
<proteinExistence type="predicted"/>
<feature type="coiled-coil region" evidence="1">
    <location>
        <begin position="15"/>
        <end position="42"/>
    </location>
</feature>
<protein>
    <submittedName>
        <fullName evidence="3">Uncharacterized protein</fullName>
    </submittedName>
</protein>